<sequence>MGLAILKLWLWLASFSKPRITDLAAPLQHRFFVWPLDLDENLHMNNSRYLNYMELARWDLNIRSGFLKYALKHKIMAPVLNTAIVYRRSLGPLQTFCVDTQLVHRQGNSLFIEHSISRQGRLYAIAIMEVRVVQQGNTLALDDILAATGLQFAPTEAADETLLADNSALMKQLLQRGENRFQAA</sequence>
<evidence type="ECO:0000313" key="2">
    <source>
        <dbReference type="Proteomes" id="UP000653156"/>
    </source>
</evidence>
<accession>A0A892ZGC2</accession>
<keyword evidence="2" id="KW-1185">Reference proteome</keyword>
<dbReference type="SUPFAM" id="SSF54637">
    <property type="entry name" value="Thioesterase/thiol ester dehydrase-isomerase"/>
    <property type="match status" value="1"/>
</dbReference>
<reference evidence="1" key="1">
    <citation type="submission" date="2021-02" db="EMBL/GenBank/DDBJ databases">
        <title>Neisseriaceae sp. 26B isolated from the cloaca of a Common Toad-headed Turtle (Mesoclemmys nasuta).</title>
        <authorList>
            <person name="Spergser J."/>
            <person name="Busse H.-J."/>
        </authorList>
    </citation>
    <scope>NUCLEOTIDE SEQUENCE</scope>
    <source>
        <strain evidence="1">26B</strain>
    </source>
</reference>
<dbReference type="PANTHER" id="PTHR12475">
    <property type="match status" value="1"/>
</dbReference>
<gene>
    <name evidence="1" type="ORF">JQU52_01645</name>
</gene>
<protein>
    <submittedName>
        <fullName evidence="1">Thioesterase family protein</fullName>
    </submittedName>
</protein>
<dbReference type="EMBL" id="CP069798">
    <property type="protein sequence ID" value="QRQ82161.1"/>
    <property type="molecule type" value="Genomic_DNA"/>
</dbReference>
<proteinExistence type="predicted"/>
<dbReference type="Gene3D" id="3.10.129.10">
    <property type="entry name" value="Hotdog Thioesterase"/>
    <property type="match status" value="1"/>
</dbReference>
<dbReference type="InterPro" id="IPR029069">
    <property type="entry name" value="HotDog_dom_sf"/>
</dbReference>
<dbReference type="Proteomes" id="UP000653156">
    <property type="component" value="Chromosome"/>
</dbReference>
<dbReference type="Pfam" id="PF13279">
    <property type="entry name" value="4HBT_2"/>
    <property type="match status" value="1"/>
</dbReference>
<dbReference type="InterPro" id="IPR051490">
    <property type="entry name" value="THEM6_lcsJ_thioesterase"/>
</dbReference>
<dbReference type="PANTHER" id="PTHR12475:SF4">
    <property type="entry name" value="PROTEIN THEM6"/>
    <property type="match status" value="1"/>
</dbReference>
<dbReference type="KEGG" id="ptes:JQU52_01645"/>
<name>A0A892ZGC2_9NEIS</name>
<dbReference type="RefSeq" id="WP_230339455.1">
    <property type="nucleotide sequence ID" value="NZ_CP069798.1"/>
</dbReference>
<dbReference type="AlphaFoldDB" id="A0A892ZGC2"/>
<evidence type="ECO:0000313" key="1">
    <source>
        <dbReference type="EMBL" id="QRQ82161.1"/>
    </source>
</evidence>
<dbReference type="CDD" id="cd00586">
    <property type="entry name" value="4HBT"/>
    <property type="match status" value="1"/>
</dbReference>
<organism evidence="1 2">
    <name type="scientific">Paralysiella testudinis</name>
    <dbReference type="NCBI Taxonomy" id="2809020"/>
    <lineage>
        <taxon>Bacteria</taxon>
        <taxon>Pseudomonadati</taxon>
        <taxon>Pseudomonadota</taxon>
        <taxon>Betaproteobacteria</taxon>
        <taxon>Neisseriales</taxon>
        <taxon>Neisseriaceae</taxon>
        <taxon>Paralysiella</taxon>
    </lineage>
</organism>